<name>A0A371B538_9SPHN</name>
<evidence type="ECO:0000313" key="3">
    <source>
        <dbReference type="EMBL" id="RDV02715.1"/>
    </source>
</evidence>
<dbReference type="RefSeq" id="WP_115549816.1">
    <property type="nucleotide sequence ID" value="NZ_QRGP01000002.1"/>
</dbReference>
<proteinExistence type="inferred from homology"/>
<evidence type="ECO:0000256" key="1">
    <source>
        <dbReference type="ARBA" id="ARBA00044755"/>
    </source>
</evidence>
<dbReference type="PANTHER" id="PTHR35024">
    <property type="entry name" value="HYPOTHETICAL CYTOSOLIC PROTEIN"/>
    <property type="match status" value="1"/>
</dbReference>
<comment type="similarity">
    <text evidence="1">Belongs to the bactofilin family.</text>
</comment>
<evidence type="ECO:0000256" key="2">
    <source>
        <dbReference type="SAM" id="MobiDB-lite"/>
    </source>
</evidence>
<dbReference type="AlphaFoldDB" id="A0A371B538"/>
<dbReference type="Pfam" id="PF04519">
    <property type="entry name" value="Bactofilin"/>
    <property type="match status" value="1"/>
</dbReference>
<reference evidence="4" key="1">
    <citation type="submission" date="2018-08" db="EMBL/GenBank/DDBJ databases">
        <authorList>
            <person name="Kim S.-J."/>
            <person name="Jung G.-Y."/>
        </authorList>
    </citation>
    <scope>NUCLEOTIDE SEQUENCE [LARGE SCALE GENOMIC DNA]</scope>
    <source>
        <strain evidence="4">GY_G</strain>
    </source>
</reference>
<dbReference type="PANTHER" id="PTHR35024:SF4">
    <property type="entry name" value="POLYMER-FORMING CYTOSKELETAL PROTEIN"/>
    <property type="match status" value="1"/>
</dbReference>
<keyword evidence="4" id="KW-1185">Reference proteome</keyword>
<organism evidence="3 4">
    <name type="scientific">Sphingorhabdus pulchriflava</name>
    <dbReference type="NCBI Taxonomy" id="2292257"/>
    <lineage>
        <taxon>Bacteria</taxon>
        <taxon>Pseudomonadati</taxon>
        <taxon>Pseudomonadota</taxon>
        <taxon>Alphaproteobacteria</taxon>
        <taxon>Sphingomonadales</taxon>
        <taxon>Sphingomonadaceae</taxon>
        <taxon>Sphingorhabdus</taxon>
    </lineage>
</organism>
<evidence type="ECO:0000313" key="4">
    <source>
        <dbReference type="Proteomes" id="UP000263833"/>
    </source>
</evidence>
<dbReference type="EMBL" id="QRGP01000002">
    <property type="protein sequence ID" value="RDV02715.1"/>
    <property type="molecule type" value="Genomic_DNA"/>
</dbReference>
<comment type="caution">
    <text evidence="3">The sequence shown here is derived from an EMBL/GenBank/DDBJ whole genome shotgun (WGS) entry which is preliminary data.</text>
</comment>
<gene>
    <name evidence="3" type="ORF">DXH95_12245</name>
</gene>
<dbReference type="Proteomes" id="UP000263833">
    <property type="component" value="Unassembled WGS sequence"/>
</dbReference>
<feature type="region of interest" description="Disordered" evidence="2">
    <location>
        <begin position="1"/>
        <end position="21"/>
    </location>
</feature>
<dbReference type="OrthoDB" id="5738271at2"/>
<sequence>MFSKSKPSPETALPVAATQGRNNMRGGGHTFSVIASDVEITGNLSAKVDLHIDGKINGDVTCGSLVQGEGSVISGKVVAETARLSGKVDGSIEAGDLVIEASARISGDVVYQSLTIAPGGMVEGKFKHRGSNVPNIGKATIDISRTDPLILGAETKVG</sequence>
<protein>
    <submittedName>
        <fullName evidence="3">Polymer-forming cytoskeletal protein</fullName>
    </submittedName>
</protein>
<accession>A0A371B538</accession>
<dbReference type="InterPro" id="IPR007607">
    <property type="entry name" value="BacA/B"/>
</dbReference>